<protein>
    <recommendedName>
        <fullName evidence="2">PCI domain-containing protein</fullName>
    </recommendedName>
</protein>
<dbReference type="InterPro" id="IPR045114">
    <property type="entry name" value="Csn12-like"/>
</dbReference>
<gene>
    <name evidence="3" type="ORF">L211DRAFT_822679</name>
</gene>
<reference evidence="3 4" key="1">
    <citation type="journal article" date="2018" name="Nat. Ecol. Evol.">
        <title>Pezizomycetes genomes reveal the molecular basis of ectomycorrhizal truffle lifestyle.</title>
        <authorList>
            <person name="Murat C."/>
            <person name="Payen T."/>
            <person name="Noel B."/>
            <person name="Kuo A."/>
            <person name="Morin E."/>
            <person name="Chen J."/>
            <person name="Kohler A."/>
            <person name="Krizsan K."/>
            <person name="Balestrini R."/>
            <person name="Da Silva C."/>
            <person name="Montanini B."/>
            <person name="Hainaut M."/>
            <person name="Levati E."/>
            <person name="Barry K.W."/>
            <person name="Belfiori B."/>
            <person name="Cichocki N."/>
            <person name="Clum A."/>
            <person name="Dockter R.B."/>
            <person name="Fauchery L."/>
            <person name="Guy J."/>
            <person name="Iotti M."/>
            <person name="Le Tacon F."/>
            <person name="Lindquist E.A."/>
            <person name="Lipzen A."/>
            <person name="Malagnac F."/>
            <person name="Mello A."/>
            <person name="Molinier V."/>
            <person name="Miyauchi S."/>
            <person name="Poulain J."/>
            <person name="Riccioni C."/>
            <person name="Rubini A."/>
            <person name="Sitrit Y."/>
            <person name="Splivallo R."/>
            <person name="Traeger S."/>
            <person name="Wang M."/>
            <person name="Zifcakova L."/>
            <person name="Wipf D."/>
            <person name="Zambonelli A."/>
            <person name="Paolocci F."/>
            <person name="Nowrousian M."/>
            <person name="Ottonello S."/>
            <person name="Baldrian P."/>
            <person name="Spatafora J.W."/>
            <person name="Henrissat B."/>
            <person name="Nagy L.G."/>
            <person name="Aury J.M."/>
            <person name="Wincker P."/>
            <person name="Grigoriev I.V."/>
            <person name="Bonfante P."/>
            <person name="Martin F.M."/>
        </authorList>
    </citation>
    <scope>NUCLEOTIDE SEQUENCE [LARGE SCALE GENOMIC DNA]</scope>
    <source>
        <strain evidence="3 4">ATCC MYA-4762</strain>
    </source>
</reference>
<evidence type="ECO:0000313" key="3">
    <source>
        <dbReference type="EMBL" id="RPB25219.1"/>
    </source>
</evidence>
<dbReference type="GO" id="GO:0003690">
    <property type="term" value="F:double-stranded DNA binding"/>
    <property type="evidence" value="ECO:0007669"/>
    <property type="project" value="InterPro"/>
</dbReference>
<evidence type="ECO:0000259" key="2">
    <source>
        <dbReference type="PROSITE" id="PS50250"/>
    </source>
</evidence>
<dbReference type="InParanoid" id="A0A3N4LUH6"/>
<accession>A0A3N4LUH6</accession>
<dbReference type="SMART" id="SM00753">
    <property type="entry name" value="PAM"/>
    <property type="match status" value="1"/>
</dbReference>
<proteinExistence type="inferred from homology"/>
<evidence type="ECO:0000256" key="1">
    <source>
        <dbReference type="ARBA" id="ARBA00025771"/>
    </source>
</evidence>
<dbReference type="PANTHER" id="PTHR12732:SF0">
    <property type="entry name" value="PCI DOMAIN-CONTAINING PROTEIN 2"/>
    <property type="match status" value="1"/>
</dbReference>
<dbReference type="OrthoDB" id="10252687at2759"/>
<sequence length="438" mass="49902">MASRGTKYASSNVYDTFGQAYQTQNGILAGKAFALGTSNNREFAYSTNSQSVARDVRNGFQDRGFFGGCTSTAEVNSWVEAFVCFWKVTCALERGDRPDVVKAWEAQKELVLAVIRGFQNAGWSNMFLPVLYTTSNNLRLLAMRADYCVNLYKTPAEQNQEKLEDAARVINRGFTICIADRAPIEESRKWGTYYMTNLLFKMYFKLNTIALTKNILRAVQASAVDMPDITDFPKPQRITFWYYLGVVHFLEGKYEEAEENLMKAFEGCYEGATQQQELILIYLIPTRLLNKQLLPSRALLSCYPQLEALFLPFTQCIKSGNLKKFDEALAAGEEEFVKRRIYLTLERCREVVLRNLFRKAYMCQTGDSTTKSRVPLELFRVAVEVSSGLKRGEMEAEEVECLLANMIYSGRMKGYISREHSKMVFSSKDPFPGTKTED</sequence>
<dbReference type="FunCoup" id="A0A3N4LUH6">
    <property type="interactions" value="906"/>
</dbReference>
<dbReference type="Pfam" id="PF01399">
    <property type="entry name" value="PCI"/>
    <property type="match status" value="1"/>
</dbReference>
<evidence type="ECO:0000313" key="4">
    <source>
        <dbReference type="Proteomes" id="UP000267821"/>
    </source>
</evidence>
<dbReference type="PROSITE" id="PS50250">
    <property type="entry name" value="PCI"/>
    <property type="match status" value="1"/>
</dbReference>
<dbReference type="AlphaFoldDB" id="A0A3N4LUH6"/>
<organism evidence="3 4">
    <name type="scientific">Terfezia boudieri ATCC MYA-4762</name>
    <dbReference type="NCBI Taxonomy" id="1051890"/>
    <lineage>
        <taxon>Eukaryota</taxon>
        <taxon>Fungi</taxon>
        <taxon>Dikarya</taxon>
        <taxon>Ascomycota</taxon>
        <taxon>Pezizomycotina</taxon>
        <taxon>Pezizomycetes</taxon>
        <taxon>Pezizales</taxon>
        <taxon>Pezizaceae</taxon>
        <taxon>Terfezia</taxon>
    </lineage>
</organism>
<feature type="domain" description="PCI" evidence="2">
    <location>
        <begin position="238"/>
        <end position="430"/>
    </location>
</feature>
<dbReference type="STRING" id="1051890.A0A3N4LUH6"/>
<dbReference type="PANTHER" id="PTHR12732">
    <property type="entry name" value="UNCHARACTERIZED PROTEASOME COMPONENT REGION PCI-CONTAINING"/>
    <property type="match status" value="1"/>
</dbReference>
<dbReference type="GO" id="GO:0003723">
    <property type="term" value="F:RNA binding"/>
    <property type="evidence" value="ECO:0007669"/>
    <property type="project" value="InterPro"/>
</dbReference>
<dbReference type="Gene3D" id="1.10.10.10">
    <property type="entry name" value="Winged helix-like DNA-binding domain superfamily/Winged helix DNA-binding domain"/>
    <property type="match status" value="1"/>
</dbReference>
<dbReference type="InterPro" id="IPR036388">
    <property type="entry name" value="WH-like_DNA-bd_sf"/>
</dbReference>
<name>A0A3N4LUH6_9PEZI</name>
<dbReference type="InterPro" id="IPR000717">
    <property type="entry name" value="PCI_dom"/>
</dbReference>
<keyword evidence="4" id="KW-1185">Reference proteome</keyword>
<dbReference type="Proteomes" id="UP000267821">
    <property type="component" value="Unassembled WGS sequence"/>
</dbReference>
<comment type="similarity">
    <text evidence="1">Belongs to the CSN12 family.</text>
</comment>
<dbReference type="EMBL" id="ML121538">
    <property type="protein sequence ID" value="RPB25219.1"/>
    <property type="molecule type" value="Genomic_DNA"/>
</dbReference>